<dbReference type="GO" id="GO:0016480">
    <property type="term" value="P:negative regulation of transcription by RNA polymerase III"/>
    <property type="evidence" value="ECO:0007669"/>
    <property type="project" value="InterPro"/>
</dbReference>
<reference evidence="11" key="2">
    <citation type="submission" date="2025-08" db="UniProtKB">
        <authorList>
            <consortium name="Ensembl"/>
        </authorList>
    </citation>
    <scope>IDENTIFICATION</scope>
</reference>
<reference evidence="11" key="3">
    <citation type="submission" date="2025-09" db="UniProtKB">
        <authorList>
            <consortium name="Ensembl"/>
        </authorList>
    </citation>
    <scope>IDENTIFICATION</scope>
</reference>
<evidence type="ECO:0000313" key="12">
    <source>
        <dbReference type="Proteomes" id="UP000694405"/>
    </source>
</evidence>
<feature type="compositionally biased region" description="Polar residues" evidence="10">
    <location>
        <begin position="211"/>
        <end position="226"/>
    </location>
</feature>
<keyword evidence="12" id="KW-1185">Reference proteome</keyword>
<sequence length="403" mass="44524">MGPPANRRARPRGWAAPPANGMLPSSGPARSGRAAGGASAVVVVRYRRRRSPLAARTAGACRAPSAARSVPSTRGTCRGGRRPGGPAPGGGRRPRHKRPPRAFPGDSSRYERPELEGAATARRPRRDRERGEPDPDSQQCYQGITGNVRTMKLLENSSFEAINSQLTVETGDAHIIGRIESYSCKMAGDDKHMFKQFCQEGQPHVLEALSPPQTTGISPSRLSKSQSGDEEGPLSDKCSRKTLFYLIATLNESFRPDYDFSAAKSHEFSREPSLNWVVNAVNCSLFSAVREDFKALKPHLWDAVDEEICLAECDIYSYNPDLDSDPFGEDGSLWSFNYFFYNKRLKRIVFFTCRSISGYTYTRSEAGTELDMDLGEGDMEESRDTGDPESGSIEDERLQVMCM</sequence>
<keyword evidence="6" id="KW-0678">Repressor</keyword>
<feature type="region of interest" description="Disordered" evidence="10">
    <location>
        <begin position="375"/>
        <end position="394"/>
    </location>
</feature>
<feature type="region of interest" description="Disordered" evidence="10">
    <location>
        <begin position="1"/>
        <end position="142"/>
    </location>
</feature>
<dbReference type="InterPro" id="IPR015257">
    <property type="entry name" value="Maf1"/>
</dbReference>
<dbReference type="AlphaFoldDB" id="A0A8V5GYE4"/>
<evidence type="ECO:0000256" key="6">
    <source>
        <dbReference type="ARBA" id="ARBA00022491"/>
    </source>
</evidence>
<dbReference type="GO" id="GO:0005634">
    <property type="term" value="C:nucleus"/>
    <property type="evidence" value="ECO:0007669"/>
    <property type="project" value="UniProtKB-SubCell"/>
</dbReference>
<protein>
    <recommendedName>
        <fullName evidence="4">Repressor of RNA polymerase III transcription MAF1 homolog</fullName>
    </recommendedName>
</protein>
<dbReference type="Pfam" id="PF09174">
    <property type="entry name" value="Maf1"/>
    <property type="match status" value="1"/>
</dbReference>
<keyword evidence="8" id="KW-0804">Transcription</keyword>
<keyword evidence="7" id="KW-0805">Transcription regulation</keyword>
<name>A0A8V5GYE4_MELUD</name>
<dbReference type="FunFam" id="3.40.1000.50:FF:000001">
    <property type="entry name" value="Repressor of RNA polymerase III transcription MAF1"/>
    <property type="match status" value="1"/>
</dbReference>
<evidence type="ECO:0000256" key="9">
    <source>
        <dbReference type="ARBA" id="ARBA00023242"/>
    </source>
</evidence>
<dbReference type="GO" id="GO:0000994">
    <property type="term" value="F:RNA polymerase III core binding"/>
    <property type="evidence" value="ECO:0007669"/>
    <property type="project" value="TreeGrafter"/>
</dbReference>
<dbReference type="PANTHER" id="PTHR22504:SF0">
    <property type="entry name" value="REPRESSOR OF RNA POLYMERASE III TRANSCRIPTION MAF1 HOMOLOG"/>
    <property type="match status" value="1"/>
</dbReference>
<evidence type="ECO:0000256" key="7">
    <source>
        <dbReference type="ARBA" id="ARBA00023015"/>
    </source>
</evidence>
<dbReference type="Proteomes" id="UP000694405">
    <property type="component" value="Chromosome 1"/>
</dbReference>
<dbReference type="InterPro" id="IPR038564">
    <property type="entry name" value="Maf1_sf"/>
</dbReference>
<evidence type="ECO:0000256" key="4">
    <source>
        <dbReference type="ARBA" id="ARBA00020829"/>
    </source>
</evidence>
<dbReference type="GO" id="GO:0005737">
    <property type="term" value="C:cytoplasm"/>
    <property type="evidence" value="ECO:0007669"/>
    <property type="project" value="UniProtKB-SubCell"/>
</dbReference>
<evidence type="ECO:0000256" key="5">
    <source>
        <dbReference type="ARBA" id="ARBA00022490"/>
    </source>
</evidence>
<evidence type="ECO:0000256" key="10">
    <source>
        <dbReference type="SAM" id="MobiDB-lite"/>
    </source>
</evidence>
<gene>
    <name evidence="11" type="primary">LOC115945422</name>
</gene>
<proteinExistence type="inferred from homology"/>
<accession>A0A8V5GYE4</accession>
<evidence type="ECO:0000256" key="2">
    <source>
        <dbReference type="ARBA" id="ARBA00004496"/>
    </source>
</evidence>
<evidence type="ECO:0000256" key="1">
    <source>
        <dbReference type="ARBA" id="ARBA00004123"/>
    </source>
</evidence>
<keyword evidence="9" id="KW-0539">Nucleus</keyword>
<organism evidence="11 12">
    <name type="scientific">Melopsittacus undulatus</name>
    <name type="common">Budgerigar</name>
    <name type="synonym">Psittacus undulatus</name>
    <dbReference type="NCBI Taxonomy" id="13146"/>
    <lineage>
        <taxon>Eukaryota</taxon>
        <taxon>Metazoa</taxon>
        <taxon>Chordata</taxon>
        <taxon>Craniata</taxon>
        <taxon>Vertebrata</taxon>
        <taxon>Euteleostomi</taxon>
        <taxon>Archelosauria</taxon>
        <taxon>Archosauria</taxon>
        <taxon>Dinosauria</taxon>
        <taxon>Saurischia</taxon>
        <taxon>Theropoda</taxon>
        <taxon>Coelurosauria</taxon>
        <taxon>Aves</taxon>
        <taxon>Neognathae</taxon>
        <taxon>Neoaves</taxon>
        <taxon>Telluraves</taxon>
        <taxon>Australaves</taxon>
        <taxon>Psittaciformes</taxon>
        <taxon>Psittaculidae</taxon>
        <taxon>Melopsittacus</taxon>
    </lineage>
</organism>
<evidence type="ECO:0000256" key="3">
    <source>
        <dbReference type="ARBA" id="ARBA00006231"/>
    </source>
</evidence>
<dbReference type="Ensembl" id="ENSMUNT00000034277.1">
    <property type="protein sequence ID" value="ENSMUNP00000029940.1"/>
    <property type="gene ID" value="ENSMUNG00000020677.1"/>
</dbReference>
<comment type="subcellular location">
    <subcellularLocation>
        <location evidence="2">Cytoplasm</location>
    </subcellularLocation>
    <subcellularLocation>
        <location evidence="1">Nucleus</location>
    </subcellularLocation>
</comment>
<reference evidence="11" key="1">
    <citation type="submission" date="2020-03" db="EMBL/GenBank/DDBJ databases">
        <title>Melopsittacus undulatus (budgerigar) genome, bMelUnd1, maternal haplotype with Z.</title>
        <authorList>
            <person name="Gedman G."/>
            <person name="Mountcastle J."/>
            <person name="Haase B."/>
            <person name="Formenti G."/>
            <person name="Wright T."/>
            <person name="Apodaca J."/>
            <person name="Pelan S."/>
            <person name="Chow W."/>
            <person name="Rhie A."/>
            <person name="Howe K."/>
            <person name="Fedrigo O."/>
            <person name="Jarvis E.D."/>
        </authorList>
    </citation>
    <scope>NUCLEOTIDE SEQUENCE [LARGE SCALE GENOMIC DNA]</scope>
</reference>
<evidence type="ECO:0000313" key="11">
    <source>
        <dbReference type="Ensembl" id="ENSMUNP00000029940.1"/>
    </source>
</evidence>
<evidence type="ECO:0000256" key="8">
    <source>
        <dbReference type="ARBA" id="ARBA00023163"/>
    </source>
</evidence>
<feature type="region of interest" description="Disordered" evidence="10">
    <location>
        <begin position="208"/>
        <end position="235"/>
    </location>
</feature>
<keyword evidence="5" id="KW-0963">Cytoplasm</keyword>
<dbReference type="Gene3D" id="3.40.1000.50">
    <property type="entry name" value="Repressor of RNA polymerase III transcription Maf1"/>
    <property type="match status" value="2"/>
</dbReference>
<feature type="compositionally biased region" description="Low complexity" evidence="10">
    <location>
        <begin position="1"/>
        <end position="44"/>
    </location>
</feature>
<comment type="similarity">
    <text evidence="3">Belongs to the MAF1 family.</text>
</comment>
<dbReference type="FunFam" id="3.40.1000.50:FF:000002">
    <property type="entry name" value="Repressor of RNA polymerase III transcription MAF1"/>
    <property type="match status" value="1"/>
</dbReference>
<dbReference type="PANTHER" id="PTHR22504">
    <property type="entry name" value="REPRESSOR OF RNA POLYMERASE III TRANSCRIPTION MAF1"/>
    <property type="match status" value="1"/>
</dbReference>